<name>A0A835PLI7_VANPL</name>
<evidence type="ECO:0000256" key="1">
    <source>
        <dbReference type="ARBA" id="ARBA00022737"/>
    </source>
</evidence>
<dbReference type="Proteomes" id="UP000639772">
    <property type="component" value="Chromosome 13"/>
</dbReference>
<evidence type="ECO:0008006" key="5">
    <source>
        <dbReference type="Google" id="ProtNLM"/>
    </source>
</evidence>
<dbReference type="InterPro" id="IPR011990">
    <property type="entry name" value="TPR-like_helical_dom_sf"/>
</dbReference>
<feature type="repeat" description="PPR" evidence="2">
    <location>
        <begin position="85"/>
        <end position="119"/>
    </location>
</feature>
<comment type="caution">
    <text evidence="3">The sequence shown here is derived from an EMBL/GenBank/DDBJ whole genome shotgun (WGS) entry which is preliminary data.</text>
</comment>
<sequence length="251" mass="27690">MVAITAAKFTQTSPLLPPTECSLQILRFIAAGDLQKAVSALSYIPCHDSTLYAALLHACAAQPLLSLGRALHRRLLLFSSAGSLDLFLSNHLINMYAKCGRTVIAHYLFDQMPRRNIVSWTALLTGYSHTGQHKHCLQLFSSMLGHCIPNEYGIVAALSSSTGAWQCLHGRQVHALACKISLDSNVFVGNSLITVYSSCDGFEEDSWLVFKTMPFRNIITWNSMIAGFQHIGKQLLSLELFCRDEALRCGI</sequence>
<dbReference type="InterPro" id="IPR002885">
    <property type="entry name" value="PPR_rpt"/>
</dbReference>
<proteinExistence type="predicted"/>
<dbReference type="Gene3D" id="1.25.40.10">
    <property type="entry name" value="Tetratricopeptide repeat domain"/>
    <property type="match status" value="1"/>
</dbReference>
<keyword evidence="1" id="KW-0677">Repeat</keyword>
<dbReference type="OrthoDB" id="185373at2759"/>
<dbReference type="GO" id="GO:0003723">
    <property type="term" value="F:RNA binding"/>
    <property type="evidence" value="ECO:0007669"/>
    <property type="project" value="InterPro"/>
</dbReference>
<dbReference type="AlphaFoldDB" id="A0A835PLI7"/>
<protein>
    <recommendedName>
        <fullName evidence="5">Pentatricopeptide repeat-containing protein</fullName>
    </recommendedName>
</protein>
<evidence type="ECO:0000313" key="3">
    <source>
        <dbReference type="EMBL" id="KAG0456171.1"/>
    </source>
</evidence>
<dbReference type="PANTHER" id="PTHR24015">
    <property type="entry name" value="OS07G0578800 PROTEIN-RELATED"/>
    <property type="match status" value="1"/>
</dbReference>
<dbReference type="Pfam" id="PF01535">
    <property type="entry name" value="PPR"/>
    <property type="match status" value="2"/>
</dbReference>
<organism evidence="3 4">
    <name type="scientific">Vanilla planifolia</name>
    <name type="common">Vanilla</name>
    <dbReference type="NCBI Taxonomy" id="51239"/>
    <lineage>
        <taxon>Eukaryota</taxon>
        <taxon>Viridiplantae</taxon>
        <taxon>Streptophyta</taxon>
        <taxon>Embryophyta</taxon>
        <taxon>Tracheophyta</taxon>
        <taxon>Spermatophyta</taxon>
        <taxon>Magnoliopsida</taxon>
        <taxon>Liliopsida</taxon>
        <taxon>Asparagales</taxon>
        <taxon>Orchidaceae</taxon>
        <taxon>Vanilloideae</taxon>
        <taxon>Vanilleae</taxon>
        <taxon>Vanilla</taxon>
    </lineage>
</organism>
<dbReference type="InterPro" id="IPR046960">
    <property type="entry name" value="PPR_At4g14850-like_plant"/>
</dbReference>
<dbReference type="GO" id="GO:0009451">
    <property type="term" value="P:RNA modification"/>
    <property type="evidence" value="ECO:0007669"/>
    <property type="project" value="InterPro"/>
</dbReference>
<dbReference type="PROSITE" id="PS51375">
    <property type="entry name" value="PPR"/>
    <property type="match status" value="1"/>
</dbReference>
<dbReference type="NCBIfam" id="TIGR00756">
    <property type="entry name" value="PPR"/>
    <property type="match status" value="2"/>
</dbReference>
<reference evidence="3 4" key="1">
    <citation type="journal article" date="2020" name="Nat. Food">
        <title>A phased Vanilla planifolia genome enables genetic improvement of flavour and production.</title>
        <authorList>
            <person name="Hasing T."/>
            <person name="Tang H."/>
            <person name="Brym M."/>
            <person name="Khazi F."/>
            <person name="Huang T."/>
            <person name="Chambers A.H."/>
        </authorList>
    </citation>
    <scope>NUCLEOTIDE SEQUENCE [LARGE SCALE GENOMIC DNA]</scope>
    <source>
        <tissue evidence="3">Leaf</tissue>
    </source>
</reference>
<evidence type="ECO:0000313" key="4">
    <source>
        <dbReference type="Proteomes" id="UP000639772"/>
    </source>
</evidence>
<evidence type="ECO:0000256" key="2">
    <source>
        <dbReference type="PROSITE-ProRule" id="PRU00708"/>
    </source>
</evidence>
<accession>A0A835PLI7</accession>
<dbReference type="PANTHER" id="PTHR24015:SF548">
    <property type="entry name" value="OS08G0340900 PROTEIN"/>
    <property type="match status" value="1"/>
</dbReference>
<gene>
    <name evidence="3" type="ORF">HPP92_023959</name>
</gene>
<dbReference type="EMBL" id="JADCNM010000013">
    <property type="protein sequence ID" value="KAG0456171.1"/>
    <property type="molecule type" value="Genomic_DNA"/>
</dbReference>